<reference evidence="1" key="1">
    <citation type="submission" date="2023-04" db="EMBL/GenBank/DDBJ databases">
        <title>Draft Genome sequencing of Naganishia species isolated from polar environments using Oxford Nanopore Technology.</title>
        <authorList>
            <person name="Leo P."/>
            <person name="Venkateswaran K."/>
        </authorList>
    </citation>
    <scope>NUCLEOTIDE SEQUENCE</scope>
    <source>
        <strain evidence="1">MNA-CCFEE 5425</strain>
    </source>
</reference>
<proteinExistence type="predicted"/>
<sequence>MLKSTATVIQRDGNLSSKLRQTLAVYPCLLAFHVPDNLLSERYIYFSGTTPWFWEELVDTLPAEEVNLGSDEIVQRHFPRLRSVVRTETVINVEIPKSIWLTIQDANNKRPTTGLPVAKVVEQAYKAGNISNLSPAVIPKFVSSYRPIDANKSSKPKGKKQCDVPGAQTRCPRTLQRFQSDFPDAVLRVDMVFIKRSLDFHLLSGVVKDVDYRQQIYKNLLSSAAALCTLKVGIRMGTMPGLGRRVDVRVVEYGEYSPYQYRDRAC</sequence>
<protein>
    <submittedName>
        <fullName evidence="1">Uncharacterized protein</fullName>
    </submittedName>
</protein>
<keyword evidence="2" id="KW-1185">Reference proteome</keyword>
<dbReference type="Proteomes" id="UP001243375">
    <property type="component" value="Unassembled WGS sequence"/>
</dbReference>
<comment type="caution">
    <text evidence="1">The sequence shown here is derived from an EMBL/GenBank/DDBJ whole genome shotgun (WGS) entry which is preliminary data.</text>
</comment>
<accession>A0ACC2X0P9</accession>
<dbReference type="EMBL" id="JASBWU010000014">
    <property type="protein sequence ID" value="KAJ9116342.1"/>
    <property type="molecule type" value="Genomic_DNA"/>
</dbReference>
<evidence type="ECO:0000313" key="1">
    <source>
        <dbReference type="EMBL" id="KAJ9116342.1"/>
    </source>
</evidence>
<organism evidence="1 2">
    <name type="scientific">Naganishia vaughanmartiniae</name>
    <dbReference type="NCBI Taxonomy" id="1424756"/>
    <lineage>
        <taxon>Eukaryota</taxon>
        <taxon>Fungi</taxon>
        <taxon>Dikarya</taxon>
        <taxon>Basidiomycota</taxon>
        <taxon>Agaricomycotina</taxon>
        <taxon>Tremellomycetes</taxon>
        <taxon>Filobasidiales</taxon>
        <taxon>Filobasidiaceae</taxon>
        <taxon>Naganishia</taxon>
    </lineage>
</organism>
<gene>
    <name evidence="1" type="ORF">QFC22_004782</name>
</gene>
<name>A0ACC2X0P9_9TREE</name>
<evidence type="ECO:0000313" key="2">
    <source>
        <dbReference type="Proteomes" id="UP001243375"/>
    </source>
</evidence>